<protein>
    <submittedName>
        <fullName evidence="1">Uncharacterized protein</fullName>
    </submittedName>
</protein>
<organism evidence="1 2">
    <name type="scientific">Mariniphaga anaerophila</name>
    <dbReference type="NCBI Taxonomy" id="1484053"/>
    <lineage>
        <taxon>Bacteria</taxon>
        <taxon>Pseudomonadati</taxon>
        <taxon>Bacteroidota</taxon>
        <taxon>Bacteroidia</taxon>
        <taxon>Marinilabiliales</taxon>
        <taxon>Prolixibacteraceae</taxon>
        <taxon>Mariniphaga</taxon>
    </lineage>
</organism>
<dbReference type="STRING" id="1484053.SAMN05444274_10931"/>
<dbReference type="OrthoDB" id="713751at2"/>
<dbReference type="EMBL" id="FQUM01000009">
    <property type="protein sequence ID" value="SHF78454.1"/>
    <property type="molecule type" value="Genomic_DNA"/>
</dbReference>
<evidence type="ECO:0000313" key="1">
    <source>
        <dbReference type="EMBL" id="SHF78454.1"/>
    </source>
</evidence>
<evidence type="ECO:0000313" key="2">
    <source>
        <dbReference type="Proteomes" id="UP000184164"/>
    </source>
</evidence>
<sequence length="128" mass="14495">MTRTRIHINTLHLSTILLTIFALFPCDVKEPVFQSLGIEYNRPLNKNKTVQKLTDTCETTLYGNFEASIPANDEVHFPAAIHSLFSPAAPHTEDQHFIFANTALLPADTKPPMYILYQRLKLDLTLKA</sequence>
<name>A0A1M5EH41_9BACT</name>
<gene>
    <name evidence="1" type="ORF">SAMN05444274_10931</name>
</gene>
<reference evidence="1 2" key="1">
    <citation type="submission" date="2016-11" db="EMBL/GenBank/DDBJ databases">
        <authorList>
            <person name="Jaros S."/>
            <person name="Januszkiewicz K."/>
            <person name="Wedrychowicz H."/>
        </authorList>
    </citation>
    <scope>NUCLEOTIDE SEQUENCE [LARGE SCALE GENOMIC DNA]</scope>
    <source>
        <strain evidence="1 2">DSM 26910</strain>
    </source>
</reference>
<proteinExistence type="predicted"/>
<keyword evidence="2" id="KW-1185">Reference proteome</keyword>
<accession>A0A1M5EH41</accession>
<dbReference type="Proteomes" id="UP000184164">
    <property type="component" value="Unassembled WGS sequence"/>
</dbReference>
<dbReference type="RefSeq" id="WP_139249766.1">
    <property type="nucleotide sequence ID" value="NZ_FQUM01000009.1"/>
</dbReference>
<dbReference type="AlphaFoldDB" id="A0A1M5EH41"/>